<dbReference type="OrthoDB" id="4608673at2"/>
<dbReference type="PATRIC" id="fig|266128.3.peg.163"/>
<evidence type="ECO:0000313" key="4">
    <source>
        <dbReference type="Proteomes" id="UP000051254"/>
    </source>
</evidence>
<sequence length="264" mass="27223">MTTFEHVISSHRDRNVIQIAIQRPDKRNALASAHWAALEAALDEAAVSDAHILVLSGVPGAFCAGADIDELGRLLASPQAFADNNALVQRTQLKLQRIKQTTIAVIDGACVGGGLGLALACDLRLATARSRFAITPAKLGLVYSAADSARLVHAVGMARARELLLTGRLLDAATAADWGLVSTLCADADALEQARASLLDNLGATSGQARAGIKTVLAHLGGDLAVDAAAAEAAFAAAFHSDDFAEGAAAFLGKRPPTFTGALR</sequence>
<reference evidence="3 4" key="1">
    <citation type="submission" date="2015-05" db="EMBL/GenBank/DDBJ databases">
        <title>Genome sequencing and analysis of members of genus Stenotrophomonas.</title>
        <authorList>
            <person name="Patil P.P."/>
            <person name="Midha S."/>
            <person name="Patil P.B."/>
        </authorList>
    </citation>
    <scope>NUCLEOTIDE SEQUENCE [LARGE SCALE GENOMIC DNA]</scope>
    <source>
        <strain evidence="3 4">DSM 17805</strain>
    </source>
</reference>
<dbReference type="CDD" id="cd06558">
    <property type="entry name" value="crotonase-like"/>
    <property type="match status" value="1"/>
</dbReference>
<comment type="similarity">
    <text evidence="1 2">Belongs to the enoyl-CoA hydratase/isomerase family.</text>
</comment>
<evidence type="ECO:0000256" key="2">
    <source>
        <dbReference type="RuleBase" id="RU003707"/>
    </source>
</evidence>
<dbReference type="InterPro" id="IPR051683">
    <property type="entry name" value="Enoyl-CoA_Hydratase/Isomerase"/>
</dbReference>
<evidence type="ECO:0000313" key="3">
    <source>
        <dbReference type="EMBL" id="KRG58302.1"/>
    </source>
</evidence>
<dbReference type="InterPro" id="IPR001753">
    <property type="entry name" value="Enoyl-CoA_hydra/iso"/>
</dbReference>
<dbReference type="AlphaFoldDB" id="A0A0R0BXP5"/>
<accession>A0A0R0BXP5</accession>
<evidence type="ECO:0008006" key="5">
    <source>
        <dbReference type="Google" id="ProtNLM"/>
    </source>
</evidence>
<evidence type="ECO:0000256" key="1">
    <source>
        <dbReference type="ARBA" id="ARBA00005254"/>
    </source>
</evidence>
<dbReference type="Proteomes" id="UP000051254">
    <property type="component" value="Unassembled WGS sequence"/>
</dbReference>
<dbReference type="GO" id="GO:0008300">
    <property type="term" value="P:isoprenoid catabolic process"/>
    <property type="evidence" value="ECO:0007669"/>
    <property type="project" value="TreeGrafter"/>
</dbReference>
<dbReference type="PANTHER" id="PTHR42964:SF1">
    <property type="entry name" value="POLYKETIDE BIOSYNTHESIS ENOYL-COA HYDRATASE PKSH-RELATED"/>
    <property type="match status" value="1"/>
</dbReference>
<name>A0A0R0BXP5_9GAMM</name>
<dbReference type="Gene3D" id="1.10.12.10">
    <property type="entry name" value="Lyase 2-enoyl-coa Hydratase, Chain A, domain 2"/>
    <property type="match status" value="1"/>
</dbReference>
<comment type="caution">
    <text evidence="3">The sequence shown here is derived from an EMBL/GenBank/DDBJ whole genome shotgun (WGS) entry which is preliminary data.</text>
</comment>
<dbReference type="SUPFAM" id="SSF52096">
    <property type="entry name" value="ClpP/crotonase"/>
    <property type="match status" value="1"/>
</dbReference>
<keyword evidence="4" id="KW-1185">Reference proteome</keyword>
<organism evidence="3 4">
    <name type="scientific">Stenotrophomonas koreensis</name>
    <dbReference type="NCBI Taxonomy" id="266128"/>
    <lineage>
        <taxon>Bacteria</taxon>
        <taxon>Pseudomonadati</taxon>
        <taxon>Pseudomonadota</taxon>
        <taxon>Gammaproteobacteria</taxon>
        <taxon>Lysobacterales</taxon>
        <taxon>Lysobacteraceae</taxon>
        <taxon>Stenotrophomonas</taxon>
    </lineage>
</organism>
<dbReference type="InterPro" id="IPR018376">
    <property type="entry name" value="Enoyl-CoA_hyd/isom_CS"/>
</dbReference>
<dbReference type="EMBL" id="LDJH01000011">
    <property type="protein sequence ID" value="KRG58302.1"/>
    <property type="molecule type" value="Genomic_DNA"/>
</dbReference>
<dbReference type="GO" id="GO:0003824">
    <property type="term" value="F:catalytic activity"/>
    <property type="evidence" value="ECO:0007669"/>
    <property type="project" value="InterPro"/>
</dbReference>
<gene>
    <name evidence="3" type="ORF">ABB25_06490</name>
</gene>
<dbReference type="PROSITE" id="PS00166">
    <property type="entry name" value="ENOYL_COA_HYDRATASE"/>
    <property type="match status" value="1"/>
</dbReference>
<dbReference type="STRING" id="266128.ABB25_06490"/>
<dbReference type="RefSeq" id="WP_057665122.1">
    <property type="nucleotide sequence ID" value="NZ_LDJH01000011.1"/>
</dbReference>
<dbReference type="Gene3D" id="3.90.226.10">
    <property type="entry name" value="2-enoyl-CoA Hydratase, Chain A, domain 1"/>
    <property type="match status" value="1"/>
</dbReference>
<dbReference type="Pfam" id="PF00378">
    <property type="entry name" value="ECH_1"/>
    <property type="match status" value="1"/>
</dbReference>
<dbReference type="InterPro" id="IPR014748">
    <property type="entry name" value="Enoyl-CoA_hydra_C"/>
</dbReference>
<dbReference type="InterPro" id="IPR029045">
    <property type="entry name" value="ClpP/crotonase-like_dom_sf"/>
</dbReference>
<proteinExistence type="inferred from homology"/>
<protein>
    <recommendedName>
        <fullName evidence="5">Enoyl-CoA hydratase</fullName>
    </recommendedName>
</protein>
<dbReference type="PANTHER" id="PTHR42964">
    <property type="entry name" value="ENOYL-COA HYDRATASE"/>
    <property type="match status" value="1"/>
</dbReference>